<organism evidence="9 10">
    <name type="scientific">Floccifex porci</name>
    <dbReference type="NCBI Taxonomy" id="2606629"/>
    <lineage>
        <taxon>Bacteria</taxon>
        <taxon>Bacillati</taxon>
        <taxon>Bacillota</taxon>
        <taxon>Erysipelotrichia</taxon>
        <taxon>Erysipelotrichales</taxon>
        <taxon>Erysipelotrichaceae</taxon>
        <taxon>Floccifex</taxon>
    </lineage>
</organism>
<evidence type="ECO:0000256" key="1">
    <source>
        <dbReference type="ARBA" id="ARBA00002663"/>
    </source>
</evidence>
<dbReference type="InterPro" id="IPR014721">
    <property type="entry name" value="Ribsml_uS5_D2-typ_fold_subgr"/>
</dbReference>
<dbReference type="EMBL" id="VUMM01000002">
    <property type="protein sequence ID" value="MSS00909.1"/>
    <property type="molecule type" value="Genomic_DNA"/>
</dbReference>
<keyword evidence="6 7" id="KW-0694">RNA-binding</keyword>
<evidence type="ECO:0000256" key="4">
    <source>
        <dbReference type="ARBA" id="ARBA00022759"/>
    </source>
</evidence>
<comment type="catalytic activity">
    <reaction evidence="7">
        <text>Endonucleolytic cleavage of RNA, removing 5'-extranucleotides from tRNA precursor.</text>
        <dbReference type="EC" id="3.1.26.5"/>
    </reaction>
</comment>
<evidence type="ECO:0000256" key="5">
    <source>
        <dbReference type="ARBA" id="ARBA00022801"/>
    </source>
</evidence>
<dbReference type="SUPFAM" id="SSF54211">
    <property type="entry name" value="Ribosomal protein S5 domain 2-like"/>
    <property type="match status" value="1"/>
</dbReference>
<keyword evidence="4 7" id="KW-0255">Endonuclease</keyword>
<evidence type="ECO:0000256" key="6">
    <source>
        <dbReference type="ARBA" id="ARBA00022884"/>
    </source>
</evidence>
<comment type="similarity">
    <text evidence="7">Belongs to the RnpA family.</text>
</comment>
<proteinExistence type="inferred from homology"/>
<dbReference type="PANTHER" id="PTHR33992:SF1">
    <property type="entry name" value="RIBONUCLEASE P PROTEIN COMPONENT"/>
    <property type="match status" value="1"/>
</dbReference>
<gene>
    <name evidence="7 9" type="primary">rnpA</name>
    <name evidence="9" type="ORF">FYJ50_02020</name>
</gene>
<dbReference type="Gene3D" id="3.30.230.10">
    <property type="match status" value="1"/>
</dbReference>
<dbReference type="RefSeq" id="WP_154459377.1">
    <property type="nucleotide sequence ID" value="NZ_JAQYTQ010000053.1"/>
</dbReference>
<dbReference type="PROSITE" id="PS00648">
    <property type="entry name" value="RIBONUCLEASE_P"/>
    <property type="match status" value="1"/>
</dbReference>
<dbReference type="Pfam" id="PF00825">
    <property type="entry name" value="Ribonuclease_P"/>
    <property type="match status" value="1"/>
</dbReference>
<dbReference type="GO" id="GO:0030677">
    <property type="term" value="C:ribonuclease P complex"/>
    <property type="evidence" value="ECO:0007669"/>
    <property type="project" value="TreeGrafter"/>
</dbReference>
<dbReference type="HAMAP" id="MF_00227">
    <property type="entry name" value="RNase_P"/>
    <property type="match status" value="1"/>
</dbReference>
<keyword evidence="5 7" id="KW-0378">Hydrolase</keyword>
<dbReference type="AlphaFoldDB" id="A0A7X2N1T2"/>
<dbReference type="EC" id="3.1.26.5" evidence="7 8"/>
<dbReference type="PANTHER" id="PTHR33992">
    <property type="entry name" value="RIBONUCLEASE P PROTEIN COMPONENT"/>
    <property type="match status" value="1"/>
</dbReference>
<dbReference type="GO" id="GO:0000049">
    <property type="term" value="F:tRNA binding"/>
    <property type="evidence" value="ECO:0007669"/>
    <property type="project" value="UniProtKB-UniRule"/>
</dbReference>
<reference evidence="9 10" key="1">
    <citation type="submission" date="2019-08" db="EMBL/GenBank/DDBJ databases">
        <title>In-depth cultivation of the pig gut microbiome towards novel bacterial diversity and tailored functional studies.</title>
        <authorList>
            <person name="Wylensek D."/>
            <person name="Hitch T.C.A."/>
            <person name="Clavel T."/>
        </authorList>
    </citation>
    <scope>NUCLEOTIDE SEQUENCE [LARGE SCALE GENOMIC DNA]</scope>
    <source>
        <strain evidence="9 10">LKV-178-WT-2G</strain>
    </source>
</reference>
<dbReference type="InterPro" id="IPR000100">
    <property type="entry name" value="RNase_P"/>
</dbReference>
<evidence type="ECO:0000256" key="7">
    <source>
        <dbReference type="HAMAP-Rule" id="MF_00227"/>
    </source>
</evidence>
<keyword evidence="2 7" id="KW-0819">tRNA processing</keyword>
<dbReference type="InterPro" id="IPR020568">
    <property type="entry name" value="Ribosomal_Su5_D2-typ_SF"/>
</dbReference>
<comment type="caution">
    <text evidence="9">The sequence shown here is derived from an EMBL/GenBank/DDBJ whole genome shotgun (WGS) entry which is preliminary data.</text>
</comment>
<dbReference type="InterPro" id="IPR020539">
    <property type="entry name" value="RNase_P_CS"/>
</dbReference>
<evidence type="ECO:0000256" key="8">
    <source>
        <dbReference type="NCBIfam" id="TIGR00188"/>
    </source>
</evidence>
<keyword evidence="3 7" id="KW-0540">Nuclease</keyword>
<sequence length="117" mass="13994">MKKEYRICKNYEFSSIIHKQNFVKSSSFVCYIESKKEEHNRIGISVSKKLGNAVCRNKIKRQVRSMVDQVFDFKEDIDVVIIVRPVYLKKSFDENLNELKENREKCMRKGKEKRGKR</sequence>
<comment type="subunit">
    <text evidence="7">Consists of a catalytic RNA component (M1 or rnpB) and a protein subunit.</text>
</comment>
<protein>
    <recommendedName>
        <fullName evidence="7 8">Ribonuclease P protein component</fullName>
        <shortName evidence="7">RNase P protein</shortName>
        <shortName evidence="7">RNaseP protein</shortName>
        <ecNumber evidence="7 8">3.1.26.5</ecNumber>
    </recommendedName>
    <alternativeName>
        <fullName evidence="7">Protein C5</fullName>
    </alternativeName>
</protein>
<evidence type="ECO:0000313" key="10">
    <source>
        <dbReference type="Proteomes" id="UP000470082"/>
    </source>
</evidence>
<evidence type="ECO:0000256" key="2">
    <source>
        <dbReference type="ARBA" id="ARBA00022694"/>
    </source>
</evidence>
<dbReference type="GO" id="GO:0042781">
    <property type="term" value="F:3'-tRNA processing endoribonuclease activity"/>
    <property type="evidence" value="ECO:0007669"/>
    <property type="project" value="TreeGrafter"/>
</dbReference>
<dbReference type="NCBIfam" id="TIGR00188">
    <property type="entry name" value="rnpA"/>
    <property type="match status" value="1"/>
</dbReference>
<name>A0A7X2N1T2_9FIRM</name>
<evidence type="ECO:0000313" key="9">
    <source>
        <dbReference type="EMBL" id="MSS00909.1"/>
    </source>
</evidence>
<evidence type="ECO:0000256" key="3">
    <source>
        <dbReference type="ARBA" id="ARBA00022722"/>
    </source>
</evidence>
<dbReference type="GO" id="GO:0001682">
    <property type="term" value="P:tRNA 5'-leader removal"/>
    <property type="evidence" value="ECO:0007669"/>
    <property type="project" value="UniProtKB-UniRule"/>
</dbReference>
<accession>A0A7X2N1T2</accession>
<dbReference type="GO" id="GO:0004526">
    <property type="term" value="F:ribonuclease P activity"/>
    <property type="evidence" value="ECO:0007669"/>
    <property type="project" value="UniProtKB-UniRule"/>
</dbReference>
<dbReference type="Proteomes" id="UP000470082">
    <property type="component" value="Unassembled WGS sequence"/>
</dbReference>
<comment type="function">
    <text evidence="1 7">RNaseP catalyzes the removal of the 5'-leader sequence from pre-tRNA to produce the mature 5'-terminus. It can also cleave other RNA substrates such as 4.5S RNA. The protein component plays an auxiliary but essential role in vivo by binding to the 5'-leader sequence and broadening the substrate specificity of the ribozyme.</text>
</comment>
<keyword evidence="10" id="KW-1185">Reference proteome</keyword>